<name>A0A1U7LVQ9_NEOID</name>
<dbReference type="GO" id="GO:0030010">
    <property type="term" value="P:establishment of cell polarity"/>
    <property type="evidence" value="ECO:0007669"/>
    <property type="project" value="TreeGrafter"/>
</dbReference>
<dbReference type="InterPro" id="IPR013941">
    <property type="entry name" value="ZDS1_C"/>
</dbReference>
<feature type="region of interest" description="Disordered" evidence="1">
    <location>
        <begin position="226"/>
        <end position="269"/>
    </location>
</feature>
<accession>A0A1U7LVQ9</accession>
<evidence type="ECO:0000256" key="1">
    <source>
        <dbReference type="SAM" id="MobiDB-lite"/>
    </source>
</evidence>
<dbReference type="InterPro" id="IPR040206">
    <property type="entry name" value="Zds1/2"/>
</dbReference>
<feature type="compositionally biased region" description="Basic residues" evidence="1">
    <location>
        <begin position="226"/>
        <end position="243"/>
    </location>
</feature>
<evidence type="ECO:0000259" key="2">
    <source>
        <dbReference type="SMART" id="SM01327"/>
    </source>
</evidence>
<dbReference type="PANTHER" id="PTHR28089:SF1">
    <property type="entry name" value="PROTEIN ZDS1-RELATED"/>
    <property type="match status" value="1"/>
</dbReference>
<feature type="region of interest" description="Disordered" evidence="1">
    <location>
        <begin position="155"/>
        <end position="181"/>
    </location>
</feature>
<feature type="domain" description="Protein Zds1 C-terminal" evidence="2">
    <location>
        <begin position="425"/>
        <end position="477"/>
    </location>
</feature>
<proteinExistence type="predicted"/>
<evidence type="ECO:0000313" key="4">
    <source>
        <dbReference type="Proteomes" id="UP000186594"/>
    </source>
</evidence>
<feature type="region of interest" description="Disordered" evidence="1">
    <location>
        <begin position="480"/>
        <end position="529"/>
    </location>
</feature>
<dbReference type="STRING" id="1198029.A0A1U7LVQ9"/>
<dbReference type="PANTHER" id="PTHR28089">
    <property type="entry name" value="PROTEIN ZDS1-RELATED"/>
    <property type="match status" value="1"/>
</dbReference>
<dbReference type="Proteomes" id="UP000186594">
    <property type="component" value="Unassembled WGS sequence"/>
</dbReference>
<dbReference type="Pfam" id="PF08632">
    <property type="entry name" value="Zds_C"/>
    <property type="match status" value="1"/>
</dbReference>
<feature type="region of interest" description="Disordered" evidence="1">
    <location>
        <begin position="298"/>
        <end position="366"/>
    </location>
</feature>
<dbReference type="EMBL" id="LXFE01000149">
    <property type="protein sequence ID" value="OLL26760.1"/>
    <property type="molecule type" value="Genomic_DNA"/>
</dbReference>
<feature type="region of interest" description="Disordered" evidence="1">
    <location>
        <begin position="403"/>
        <end position="426"/>
    </location>
</feature>
<comment type="caution">
    <text evidence="3">The sequence shown here is derived from an EMBL/GenBank/DDBJ whole genome shotgun (WGS) entry which is preliminary data.</text>
</comment>
<sequence length="529" mass="57911">MTTSSCDHPQIPAIQIALPHVTEAIGLLYTADSSSSSSGCSNCCEPESSTTGTFPPDADPLCLEYSQIQTLRRLSMELVHSPDPDLPAALSSPDPSPLFWVPAHLHPTLSPAEFRAFIQSRLDDVQPCNESLSVPAGLGRRKSLLSREIENTDGSGAIGYSDKGSQLSRSSSIDRQHLATSDPDTIRSLAKVLATVPNHQNTHTVDNDDGPNDTPILVPLPGKSLRRSAKTFSRRTRGGKPLHRAQTLVIQSTPPDPIQSDPTTDGIPQSATALEENMPQHGRYSKSVETLATVEAIMAPPKRPPIRPRSTSDQAPVPTTHLPDQETPAKPTKKGWRLFANEKDRSKNRSKRDNIEDDHKSKEEPLSRKIPLTNIVSLKKEKEPSLFSSLFGSRQKAAVEKSFAVSPTARSSLSDDDTETQPLSHPPLVRHNFVRYSLHTERAIYRLSVVKISNPRRPLVQQVLLSNFMYGYLNLINESQPTGPGPGPSKNNCGHSRRHRSGSNATPPSHQPRPGFQFPSPDVSKTTHI</sequence>
<dbReference type="AlphaFoldDB" id="A0A1U7LVQ9"/>
<dbReference type="GO" id="GO:0010971">
    <property type="term" value="P:positive regulation of G2/M transition of mitotic cell cycle"/>
    <property type="evidence" value="ECO:0007669"/>
    <property type="project" value="TreeGrafter"/>
</dbReference>
<evidence type="ECO:0000313" key="3">
    <source>
        <dbReference type="EMBL" id="OLL26760.1"/>
    </source>
</evidence>
<keyword evidence="4" id="KW-1185">Reference proteome</keyword>
<organism evidence="3 4">
    <name type="scientific">Neolecta irregularis (strain DAH-3)</name>
    <dbReference type="NCBI Taxonomy" id="1198029"/>
    <lineage>
        <taxon>Eukaryota</taxon>
        <taxon>Fungi</taxon>
        <taxon>Dikarya</taxon>
        <taxon>Ascomycota</taxon>
        <taxon>Taphrinomycotina</taxon>
        <taxon>Neolectales</taxon>
        <taxon>Neolectaceae</taxon>
        <taxon>Neolecta</taxon>
    </lineage>
</organism>
<feature type="compositionally biased region" description="Polar residues" evidence="1">
    <location>
        <begin position="260"/>
        <end position="269"/>
    </location>
</feature>
<gene>
    <name evidence="3" type="ORF">NEOLI_000687</name>
</gene>
<dbReference type="GO" id="GO:0005737">
    <property type="term" value="C:cytoplasm"/>
    <property type="evidence" value="ECO:0007669"/>
    <property type="project" value="TreeGrafter"/>
</dbReference>
<reference evidence="3 4" key="1">
    <citation type="submission" date="2016-04" db="EMBL/GenBank/DDBJ databases">
        <title>Evolutionary innovation and constraint leading to complex multicellularity in the Ascomycota.</title>
        <authorList>
            <person name="Cisse O."/>
            <person name="Nguyen A."/>
            <person name="Hewitt D.A."/>
            <person name="Jedd G."/>
            <person name="Stajich J.E."/>
        </authorList>
    </citation>
    <scope>NUCLEOTIDE SEQUENCE [LARGE SCALE GENOMIC DNA]</scope>
    <source>
        <strain evidence="3 4">DAH-3</strain>
    </source>
</reference>
<dbReference type="OrthoDB" id="5589766at2759"/>
<feature type="compositionally biased region" description="Basic and acidic residues" evidence="1">
    <location>
        <begin position="340"/>
        <end position="366"/>
    </location>
</feature>
<protein>
    <submittedName>
        <fullName evidence="3">Protein zds1</fullName>
    </submittedName>
</protein>
<dbReference type="SMART" id="SM01327">
    <property type="entry name" value="Zds_C"/>
    <property type="match status" value="1"/>
</dbReference>